<organism evidence="1 2">
    <name type="scientific">Chitinophaga oryziterrae</name>
    <dbReference type="NCBI Taxonomy" id="1031224"/>
    <lineage>
        <taxon>Bacteria</taxon>
        <taxon>Pseudomonadati</taxon>
        <taxon>Bacteroidota</taxon>
        <taxon>Chitinophagia</taxon>
        <taxon>Chitinophagales</taxon>
        <taxon>Chitinophagaceae</taxon>
        <taxon>Chitinophaga</taxon>
    </lineage>
</organism>
<keyword evidence="2" id="KW-1185">Reference proteome</keyword>
<comment type="caution">
    <text evidence="1">The sequence shown here is derived from an EMBL/GenBank/DDBJ whole genome shotgun (WGS) entry which is preliminary data.</text>
</comment>
<dbReference type="OrthoDB" id="9824278at2"/>
<protein>
    <submittedName>
        <fullName evidence="1">Uncharacterized protein</fullName>
    </submittedName>
</protein>
<proteinExistence type="predicted"/>
<dbReference type="EMBL" id="WRXO01000001">
    <property type="protein sequence ID" value="MVT40238.1"/>
    <property type="molecule type" value="Genomic_DNA"/>
</dbReference>
<accession>A0A6N8J6J9</accession>
<name>A0A6N8J6J9_9BACT</name>
<dbReference type="Proteomes" id="UP000468388">
    <property type="component" value="Unassembled WGS sequence"/>
</dbReference>
<reference evidence="1 2" key="1">
    <citation type="submission" date="2019-12" db="EMBL/GenBank/DDBJ databases">
        <title>The draft genomic sequence of strain Chitinophaga oryziterrae JCM 16595.</title>
        <authorList>
            <person name="Zhang X."/>
        </authorList>
    </citation>
    <scope>NUCLEOTIDE SEQUENCE [LARGE SCALE GENOMIC DNA]</scope>
    <source>
        <strain evidence="1 2">JCM 16595</strain>
    </source>
</reference>
<sequence length="302" mass="35769">MENQKHQLLDQISTFIFQEILKNRGPENKLEILYQTLQLAGTVQDKLDWLNTQLIPPSKRTAFEQLQQQPLHECLKDPLFTNHFNQSLNKNIQFIQNEIPTLKNGQEQQEFVEKQKRQTLNRYTFYRDQTITTTDKKTLTHYLQKLYKLVHTQYYLQQDKITDQYIGFDPLQYTVLDKEQAQKLYLHTQLIEMANHYNLTHSHSYLGIKPVLDQVTTIFKQLLNAKQQSIEALNISLQPYEHFPKFGQQLASLNLPPTHGNKITNQFIAAIHGLQHWFIKNNEQEIPVQTEFTILNFNIYRS</sequence>
<gene>
    <name evidence="1" type="ORF">GO495_06570</name>
</gene>
<dbReference type="RefSeq" id="WP_157298864.1">
    <property type="nucleotide sequence ID" value="NZ_BAAAZB010000005.1"/>
</dbReference>
<evidence type="ECO:0000313" key="2">
    <source>
        <dbReference type="Proteomes" id="UP000468388"/>
    </source>
</evidence>
<dbReference type="AlphaFoldDB" id="A0A6N8J6J9"/>
<evidence type="ECO:0000313" key="1">
    <source>
        <dbReference type="EMBL" id="MVT40238.1"/>
    </source>
</evidence>